<comment type="subcellular location">
    <subcellularLocation>
        <location evidence="3">Cytoplasm</location>
    </subcellularLocation>
</comment>
<dbReference type="PANTHER" id="PTHR33620">
    <property type="entry name" value="UREASE ACCESSORY PROTEIN F"/>
    <property type="match status" value="1"/>
</dbReference>
<dbReference type="InterPro" id="IPR002639">
    <property type="entry name" value="UreF"/>
</dbReference>
<evidence type="ECO:0000256" key="1">
    <source>
        <dbReference type="ARBA" id="ARBA00022988"/>
    </source>
</evidence>
<dbReference type="GO" id="GO:0016151">
    <property type="term" value="F:nickel cation binding"/>
    <property type="evidence" value="ECO:0007669"/>
    <property type="project" value="UniProtKB-UniRule"/>
</dbReference>
<dbReference type="InterPro" id="IPR038277">
    <property type="entry name" value="UreF_sf"/>
</dbReference>
<dbReference type="HAMAP" id="MF_01385">
    <property type="entry name" value="UreF"/>
    <property type="match status" value="1"/>
</dbReference>
<keyword evidence="2 3" id="KW-0143">Chaperone</keyword>
<keyword evidence="1 3" id="KW-0996">Nickel insertion</keyword>
<dbReference type="GO" id="GO:0005737">
    <property type="term" value="C:cytoplasm"/>
    <property type="evidence" value="ECO:0007669"/>
    <property type="project" value="UniProtKB-SubCell"/>
</dbReference>
<sequence length="211" mass="21935">MTHALLTLVQWLSPAFPTGGFAYSHGLESAISTGQVADAAALHHWLTDVLEFGAGRQDAILLVQALRPDADHDALDTLARALQPSTERLSETLDQGTAFARTVAGLTGRALPARCLPVAVGEAAAGLALPVAQVAALYLHAFASNLTSVAMRFMPLGQVAGQGVLAALHPLIEALAQEVIALTLDDLGASALGADLSAMAHETMDVRIFRT</sequence>
<comment type="subunit">
    <text evidence="3">UreD, UreF and UreG form a complex that acts as a GTP-hydrolysis-dependent molecular chaperone, activating the urease apoprotein by helping to assemble the nickel containing metallocenter of UreC. The UreE protein probably delivers the nickel.</text>
</comment>
<comment type="function">
    <text evidence="3">Required for maturation of urease via the functional incorporation of the urease nickel metallocenter.</text>
</comment>
<accession>A0A411Z1S7</accession>
<evidence type="ECO:0000256" key="3">
    <source>
        <dbReference type="HAMAP-Rule" id="MF_01385"/>
    </source>
</evidence>
<keyword evidence="3" id="KW-0963">Cytoplasm</keyword>
<dbReference type="PANTHER" id="PTHR33620:SF1">
    <property type="entry name" value="UREASE ACCESSORY PROTEIN F"/>
    <property type="match status" value="1"/>
</dbReference>
<proteinExistence type="inferred from homology"/>
<dbReference type="AlphaFoldDB" id="A0A411Z1S7"/>
<evidence type="ECO:0000313" key="4">
    <source>
        <dbReference type="EMBL" id="RGP37016.1"/>
    </source>
</evidence>
<comment type="similarity">
    <text evidence="3">Belongs to the UreF family.</text>
</comment>
<dbReference type="Gene3D" id="1.10.4190.10">
    <property type="entry name" value="Urease accessory protein UreF"/>
    <property type="match status" value="1"/>
</dbReference>
<gene>
    <name evidence="3" type="primary">ureF</name>
    <name evidence="4" type="ORF">D1012_12785</name>
</gene>
<dbReference type="Proteomes" id="UP000284547">
    <property type="component" value="Unassembled WGS sequence"/>
</dbReference>
<dbReference type="OrthoDB" id="9798772at2"/>
<keyword evidence="5" id="KW-1185">Reference proteome</keyword>
<protein>
    <recommendedName>
        <fullName evidence="3">Urease accessory protein UreF</fullName>
    </recommendedName>
</protein>
<organism evidence="4 5">
    <name type="scientific">Pseudotabrizicola alkalilacus</name>
    <dbReference type="NCBI Taxonomy" id="2305252"/>
    <lineage>
        <taxon>Bacteria</taxon>
        <taxon>Pseudomonadati</taxon>
        <taxon>Pseudomonadota</taxon>
        <taxon>Alphaproteobacteria</taxon>
        <taxon>Rhodobacterales</taxon>
        <taxon>Paracoccaceae</taxon>
        <taxon>Pseudotabrizicola</taxon>
    </lineage>
</organism>
<name>A0A411Z1S7_9RHOB</name>
<evidence type="ECO:0000256" key="2">
    <source>
        <dbReference type="ARBA" id="ARBA00023186"/>
    </source>
</evidence>
<dbReference type="EMBL" id="QWEY01000006">
    <property type="protein sequence ID" value="RGP37016.1"/>
    <property type="molecule type" value="Genomic_DNA"/>
</dbReference>
<dbReference type="PIRSF" id="PIRSF009467">
    <property type="entry name" value="Ureas_acces_UreF"/>
    <property type="match status" value="1"/>
</dbReference>
<dbReference type="Pfam" id="PF01730">
    <property type="entry name" value="UreF"/>
    <property type="match status" value="1"/>
</dbReference>
<comment type="caution">
    <text evidence="4">The sequence shown here is derived from an EMBL/GenBank/DDBJ whole genome shotgun (WGS) entry which is preliminary data.</text>
</comment>
<dbReference type="RefSeq" id="WP_118152777.1">
    <property type="nucleotide sequence ID" value="NZ_QWEY01000006.1"/>
</dbReference>
<reference evidence="4 5" key="1">
    <citation type="submission" date="2018-08" db="EMBL/GenBank/DDBJ databases">
        <title>Flavobacterium tibetense sp. nov., isolated from a wetland YonghuCo on Tibetan Plateau.</title>
        <authorList>
            <person name="Phurbu D."/>
            <person name="Lu H."/>
            <person name="Xing P."/>
        </authorList>
    </citation>
    <scope>NUCLEOTIDE SEQUENCE [LARGE SCALE GENOMIC DNA]</scope>
    <source>
        <strain evidence="4 5">DJC</strain>
    </source>
</reference>
<evidence type="ECO:0000313" key="5">
    <source>
        <dbReference type="Proteomes" id="UP000284547"/>
    </source>
</evidence>